<dbReference type="AlphaFoldDB" id="A0A1E5QF16"/>
<proteinExistence type="inferred from homology"/>
<evidence type="ECO:0000313" key="11">
    <source>
        <dbReference type="EMBL" id="OEJ73218.1"/>
    </source>
</evidence>
<keyword evidence="6 10" id="KW-0808">Transferase</keyword>
<dbReference type="InterPro" id="IPR003385">
    <property type="entry name" value="Glyco_hydro_77"/>
</dbReference>
<reference evidence="11" key="1">
    <citation type="submission" date="2016-09" db="EMBL/GenBank/DDBJ databases">
        <title>Draft genome of thermotolerant cyanobacterium Desertifilum sp. strain IPPAS B-1220.</title>
        <authorList>
            <person name="Sinetova M.A."/>
            <person name="Bolakhan K."/>
            <person name="Zayadan B.K."/>
            <person name="Mironov K.S."/>
            <person name="Ustinova V."/>
            <person name="Kupriyanova E.V."/>
            <person name="Sidorov R.A."/>
            <person name="Skrypnik A.N."/>
            <person name="Gogoleva N.E."/>
            <person name="Gogolev Y.V."/>
            <person name="Los D.A."/>
        </authorList>
    </citation>
    <scope>NUCLEOTIDE SEQUENCE [LARGE SCALE GENOMIC DNA]</scope>
    <source>
        <strain evidence="11">IPPAS B-1220</strain>
    </source>
</reference>
<keyword evidence="5 10" id="KW-0328">Glycosyltransferase</keyword>
<evidence type="ECO:0000256" key="2">
    <source>
        <dbReference type="ARBA" id="ARBA00005684"/>
    </source>
</evidence>
<evidence type="ECO:0000256" key="4">
    <source>
        <dbReference type="ARBA" id="ARBA00020295"/>
    </source>
</evidence>
<evidence type="ECO:0000256" key="5">
    <source>
        <dbReference type="ARBA" id="ARBA00022676"/>
    </source>
</evidence>
<dbReference type="NCBIfam" id="TIGR00217">
    <property type="entry name" value="malQ"/>
    <property type="match status" value="1"/>
</dbReference>
<dbReference type="SUPFAM" id="SSF51445">
    <property type="entry name" value="(Trans)glycosidases"/>
    <property type="match status" value="1"/>
</dbReference>
<evidence type="ECO:0000256" key="10">
    <source>
        <dbReference type="RuleBase" id="RU361207"/>
    </source>
</evidence>
<dbReference type="OrthoDB" id="9811841at2"/>
<accession>A0A1E5QF16</accession>
<gene>
    <name evidence="11" type="ORF">BH720_21055</name>
</gene>
<name>A0A1E5QF16_9CYAN</name>
<comment type="similarity">
    <text evidence="2 10">Belongs to the disproportionating enzyme family.</text>
</comment>
<dbReference type="EMBL" id="MJGC01000098">
    <property type="protein sequence ID" value="OEJ73218.1"/>
    <property type="molecule type" value="Genomic_DNA"/>
</dbReference>
<organism evidence="11">
    <name type="scientific">Desertifilum tharense IPPAS B-1220</name>
    <dbReference type="NCBI Taxonomy" id="1781255"/>
    <lineage>
        <taxon>Bacteria</taxon>
        <taxon>Bacillati</taxon>
        <taxon>Cyanobacteriota</taxon>
        <taxon>Cyanophyceae</taxon>
        <taxon>Desertifilales</taxon>
        <taxon>Desertifilaceae</taxon>
        <taxon>Desertifilum</taxon>
    </lineage>
</organism>
<evidence type="ECO:0000256" key="9">
    <source>
        <dbReference type="ARBA" id="ARBA00031501"/>
    </source>
</evidence>
<comment type="catalytic activity">
    <reaction evidence="1 10">
        <text>Transfers a segment of a (1-&gt;4)-alpha-D-glucan to a new position in an acceptor, which may be glucose or a (1-&gt;4)-alpha-D-glucan.</text>
        <dbReference type="EC" id="2.4.1.25"/>
    </reaction>
</comment>
<dbReference type="InterPro" id="IPR017853">
    <property type="entry name" value="GH"/>
</dbReference>
<dbReference type="STRING" id="1781255.BH720_21055"/>
<dbReference type="GO" id="GO:0004134">
    <property type="term" value="F:4-alpha-glucanotransferase activity"/>
    <property type="evidence" value="ECO:0007669"/>
    <property type="project" value="UniProtKB-EC"/>
</dbReference>
<evidence type="ECO:0000256" key="6">
    <source>
        <dbReference type="ARBA" id="ARBA00022679"/>
    </source>
</evidence>
<dbReference type="PANTHER" id="PTHR32438">
    <property type="entry name" value="4-ALPHA-GLUCANOTRANSFERASE DPE1, CHLOROPLASTIC/AMYLOPLASTIC"/>
    <property type="match status" value="1"/>
</dbReference>
<dbReference type="NCBIfam" id="NF011080">
    <property type="entry name" value="PRK14508.1-3"/>
    <property type="match status" value="1"/>
</dbReference>
<evidence type="ECO:0000256" key="8">
    <source>
        <dbReference type="ARBA" id="ARBA00031423"/>
    </source>
</evidence>
<dbReference type="Gene3D" id="3.20.20.80">
    <property type="entry name" value="Glycosidases"/>
    <property type="match status" value="1"/>
</dbReference>
<sequence>MALKRGSGILLHPTSLPGRFGIGDLGQSAYEFVDFLVKSGQTYWQVLPLGPIGYYHSPYTMNYSAFAGNPLLISLEQLVEQGLLQQTELTPVSEKATVYGEVDYDRVIPLKQKLLERACDRFWQDSTVQPHFAAFCQQQAWWLDEYTLFMALLEENPERSWNQWEPALARRQPEALKAKAETLKERIRFHQFVQYQFFEQWKALRTYANDRHIQIIGDVSIYVCYNSADVWANATNFALDPQTLEVAWQAGVPPDYFSETGQLWGNPVYNWEHLQKTQYAWWIKRFQATLQYVDIVRIDHFRAFEAYWRIPQTETTALAGEWVKVPGVEFFQTLGEKLGELPVLAEDLGTITPEVEALRDRFEFPGMRILLFAFGEAGTEAYLPHRYRQNSVVYPGTHDNDTVMGWWQQKATEAEKQHLAAYIGKSHDREITEIHWELIRLALASVADIAIIPLQDLWGLDNRARMNDPSQSKGNWRWRFTDSQFLTEDLSDRIRQLTQLYSR</sequence>
<comment type="caution">
    <text evidence="11">The sequence shown here is derived from an EMBL/GenBank/DDBJ whole genome shotgun (WGS) entry which is preliminary data.</text>
</comment>
<evidence type="ECO:0000256" key="1">
    <source>
        <dbReference type="ARBA" id="ARBA00000439"/>
    </source>
</evidence>
<evidence type="ECO:0000256" key="7">
    <source>
        <dbReference type="ARBA" id="ARBA00023277"/>
    </source>
</evidence>
<dbReference type="Pfam" id="PF02446">
    <property type="entry name" value="Glyco_hydro_77"/>
    <property type="match status" value="1"/>
</dbReference>
<keyword evidence="7 10" id="KW-0119">Carbohydrate metabolism</keyword>
<dbReference type="EC" id="2.4.1.25" evidence="3 10"/>
<dbReference type="GO" id="GO:0005975">
    <property type="term" value="P:carbohydrate metabolic process"/>
    <property type="evidence" value="ECO:0007669"/>
    <property type="project" value="InterPro"/>
</dbReference>
<evidence type="ECO:0000256" key="3">
    <source>
        <dbReference type="ARBA" id="ARBA00012560"/>
    </source>
</evidence>
<protein>
    <recommendedName>
        <fullName evidence="4 10">4-alpha-glucanotransferase</fullName>
        <ecNumber evidence="3 10">2.4.1.25</ecNumber>
    </recommendedName>
    <alternativeName>
        <fullName evidence="8 10">Amylomaltase</fullName>
    </alternativeName>
    <alternativeName>
        <fullName evidence="9 10">Disproportionating enzyme</fullName>
    </alternativeName>
</protein>
<dbReference type="PANTHER" id="PTHR32438:SF5">
    <property type="entry name" value="4-ALPHA-GLUCANOTRANSFERASE DPE1, CHLOROPLASTIC_AMYLOPLASTIC"/>
    <property type="match status" value="1"/>
</dbReference>